<feature type="transmembrane region" description="Helical" evidence="1">
    <location>
        <begin position="32"/>
        <end position="51"/>
    </location>
</feature>
<feature type="transmembrane region" description="Helical" evidence="1">
    <location>
        <begin position="6"/>
        <end position="25"/>
    </location>
</feature>
<evidence type="ECO:0000313" key="3">
    <source>
        <dbReference type="Proteomes" id="UP000307657"/>
    </source>
</evidence>
<comment type="caution">
    <text evidence="2">The sequence shown here is derived from an EMBL/GenBank/DDBJ whole genome shotgun (WGS) entry which is preliminary data.</text>
</comment>
<dbReference type="RefSeq" id="WP_136844110.1">
    <property type="nucleotide sequence ID" value="NZ_SUPL01000006.1"/>
</dbReference>
<proteinExistence type="predicted"/>
<accession>A0A4U0EQB1</accession>
<organism evidence="2 3">
    <name type="scientific">Pontimicrobium aquaticum</name>
    <dbReference type="NCBI Taxonomy" id="2565367"/>
    <lineage>
        <taxon>Bacteria</taxon>
        <taxon>Pseudomonadati</taxon>
        <taxon>Bacteroidota</taxon>
        <taxon>Flavobacteriia</taxon>
        <taxon>Flavobacteriales</taxon>
        <taxon>Flavobacteriaceae</taxon>
        <taxon>Pontimicrobium</taxon>
    </lineage>
</organism>
<dbReference type="Proteomes" id="UP000307657">
    <property type="component" value="Unassembled WGS sequence"/>
</dbReference>
<keyword evidence="1" id="KW-0812">Transmembrane</keyword>
<dbReference type="OrthoDB" id="4557830at2"/>
<evidence type="ECO:0000313" key="2">
    <source>
        <dbReference type="EMBL" id="TJY33885.1"/>
    </source>
</evidence>
<dbReference type="EMBL" id="SUPL01000006">
    <property type="protein sequence ID" value="TJY33885.1"/>
    <property type="molecule type" value="Genomic_DNA"/>
</dbReference>
<sequence>MGSHPVNLFIRFLLEIFALYSIGMWSWRLTDIWFRYILVISIPLIIILIWWGFAVPNDPSRSGKSPIPTNGLIRLIIELSIFGFAVLALNNIGNNIASIVLGVSVLIHYLVSYNRVFWLLSK</sequence>
<keyword evidence="1" id="KW-1133">Transmembrane helix</keyword>
<dbReference type="InterPro" id="IPR021214">
    <property type="entry name" value="DUF2568"/>
</dbReference>
<feature type="transmembrane region" description="Helical" evidence="1">
    <location>
        <begin position="96"/>
        <end position="113"/>
    </location>
</feature>
<feature type="transmembrane region" description="Helical" evidence="1">
    <location>
        <begin position="71"/>
        <end position="89"/>
    </location>
</feature>
<reference evidence="2 3" key="1">
    <citation type="submission" date="2019-04" db="EMBL/GenBank/DDBJ databases">
        <title>Lacinutrix sp. nov., isolated from marine water.</title>
        <authorList>
            <person name="Kim W."/>
        </authorList>
    </citation>
    <scope>NUCLEOTIDE SEQUENCE [LARGE SCALE GENOMIC DNA]</scope>
    <source>
        <strain evidence="2 3">CAU 1491</strain>
    </source>
</reference>
<dbReference type="Pfam" id="PF10823">
    <property type="entry name" value="DUF2568"/>
    <property type="match status" value="1"/>
</dbReference>
<name>A0A4U0EQB1_9FLAO</name>
<protein>
    <submittedName>
        <fullName evidence="2">DUF2568 domain-containing protein</fullName>
    </submittedName>
</protein>
<dbReference type="AlphaFoldDB" id="A0A4U0EQB1"/>
<gene>
    <name evidence="2" type="ORF">E5167_11205</name>
</gene>
<keyword evidence="1" id="KW-0472">Membrane</keyword>
<keyword evidence="3" id="KW-1185">Reference proteome</keyword>
<evidence type="ECO:0000256" key="1">
    <source>
        <dbReference type="SAM" id="Phobius"/>
    </source>
</evidence>